<reference evidence="8 9" key="1">
    <citation type="submission" date="2017-05" db="EMBL/GenBank/DDBJ databases">
        <title>Complete and WGS of Bordetella genogroups.</title>
        <authorList>
            <person name="Spilker T."/>
            <person name="LiPuma J."/>
        </authorList>
    </citation>
    <scope>NUCLEOTIDE SEQUENCE [LARGE SCALE GENOMIC DNA]</scope>
    <source>
        <strain evidence="8 9">AU7206</strain>
    </source>
</reference>
<dbReference type="Pfam" id="PF00892">
    <property type="entry name" value="EamA"/>
    <property type="match status" value="1"/>
</dbReference>
<dbReference type="OrthoDB" id="9815120at2"/>
<dbReference type="PANTHER" id="PTHR32322">
    <property type="entry name" value="INNER MEMBRANE TRANSPORTER"/>
    <property type="match status" value="1"/>
</dbReference>
<sequence length="266" mass="26929">MASTPAGASLAKSLFPAVGAAGTAALRLAFSAVILTLILRPWRLRLDRAGWRAVVSYGLSLGLMNLLFYLSLDRIPLGIAVALEFTGPLAVAVAASRRPVDFLWVVLAAAGLWLLLPTAGAAEPLDPLGVACALGAGACWAAYIVFGRRASLKGGMPTVALASLIAAAAVLPIGLAQAGAALIAPSLLPYALGVALLSSALPYAIEVWVLARMPARVFGTLLSVEPAFAALSGLLFLGEALSLPQWLGVAAVAAASAGVTATRARG</sequence>
<feature type="transmembrane region" description="Helical" evidence="6">
    <location>
        <begin position="75"/>
        <end position="95"/>
    </location>
</feature>
<dbReference type="STRING" id="463040.CAL15_05765"/>
<name>A0A1W6ZJ08_9BORD</name>
<organism evidence="8 9">
    <name type="scientific">Bordetella genomosp. 13</name>
    <dbReference type="NCBI Taxonomy" id="463040"/>
    <lineage>
        <taxon>Bacteria</taxon>
        <taxon>Pseudomonadati</taxon>
        <taxon>Pseudomonadota</taxon>
        <taxon>Betaproteobacteria</taxon>
        <taxon>Burkholderiales</taxon>
        <taxon>Alcaligenaceae</taxon>
        <taxon>Bordetella</taxon>
    </lineage>
</organism>
<evidence type="ECO:0000256" key="3">
    <source>
        <dbReference type="ARBA" id="ARBA00022692"/>
    </source>
</evidence>
<feature type="domain" description="EamA" evidence="7">
    <location>
        <begin position="128"/>
        <end position="259"/>
    </location>
</feature>
<feature type="transmembrane region" description="Helical" evidence="6">
    <location>
        <begin position="217"/>
        <end position="237"/>
    </location>
</feature>
<feature type="transmembrane region" description="Helical" evidence="6">
    <location>
        <begin position="190"/>
        <end position="210"/>
    </location>
</feature>
<dbReference type="SUPFAM" id="SSF103481">
    <property type="entry name" value="Multidrug resistance efflux transporter EmrE"/>
    <property type="match status" value="2"/>
</dbReference>
<dbReference type="KEGG" id="bgm:CAL15_05765"/>
<dbReference type="EMBL" id="CP021111">
    <property type="protein sequence ID" value="ARP97302.1"/>
    <property type="molecule type" value="Genomic_DNA"/>
</dbReference>
<dbReference type="GO" id="GO:0016020">
    <property type="term" value="C:membrane"/>
    <property type="evidence" value="ECO:0007669"/>
    <property type="project" value="UniProtKB-SubCell"/>
</dbReference>
<dbReference type="InterPro" id="IPR050638">
    <property type="entry name" value="AA-Vitamin_Transporters"/>
</dbReference>
<proteinExistence type="inferred from homology"/>
<keyword evidence="9" id="KW-1185">Reference proteome</keyword>
<comment type="subcellular location">
    <subcellularLocation>
        <location evidence="1">Membrane</location>
        <topology evidence="1">Multi-pass membrane protein</topology>
    </subcellularLocation>
</comment>
<dbReference type="Proteomes" id="UP000194161">
    <property type="component" value="Chromosome"/>
</dbReference>
<accession>A0A1W6ZJ08</accession>
<evidence type="ECO:0000256" key="4">
    <source>
        <dbReference type="ARBA" id="ARBA00022989"/>
    </source>
</evidence>
<keyword evidence="5 6" id="KW-0472">Membrane</keyword>
<evidence type="ECO:0000313" key="8">
    <source>
        <dbReference type="EMBL" id="ARP97302.1"/>
    </source>
</evidence>
<dbReference type="PANTHER" id="PTHR32322:SF2">
    <property type="entry name" value="EAMA DOMAIN-CONTAINING PROTEIN"/>
    <property type="match status" value="1"/>
</dbReference>
<gene>
    <name evidence="8" type="ORF">CAL15_05765</name>
</gene>
<dbReference type="InterPro" id="IPR000620">
    <property type="entry name" value="EamA_dom"/>
</dbReference>
<evidence type="ECO:0000256" key="2">
    <source>
        <dbReference type="ARBA" id="ARBA00007362"/>
    </source>
</evidence>
<protein>
    <submittedName>
        <fullName evidence="8">EamA family transporter</fullName>
    </submittedName>
</protein>
<evidence type="ECO:0000256" key="5">
    <source>
        <dbReference type="ARBA" id="ARBA00023136"/>
    </source>
</evidence>
<dbReference type="InterPro" id="IPR037185">
    <property type="entry name" value="EmrE-like"/>
</dbReference>
<evidence type="ECO:0000256" key="6">
    <source>
        <dbReference type="SAM" id="Phobius"/>
    </source>
</evidence>
<keyword evidence="4 6" id="KW-1133">Transmembrane helix</keyword>
<feature type="transmembrane region" description="Helical" evidence="6">
    <location>
        <begin position="243"/>
        <end position="262"/>
    </location>
</feature>
<feature type="transmembrane region" description="Helical" evidence="6">
    <location>
        <begin position="102"/>
        <end position="122"/>
    </location>
</feature>
<evidence type="ECO:0000259" key="7">
    <source>
        <dbReference type="Pfam" id="PF00892"/>
    </source>
</evidence>
<evidence type="ECO:0000313" key="9">
    <source>
        <dbReference type="Proteomes" id="UP000194161"/>
    </source>
</evidence>
<feature type="transmembrane region" description="Helical" evidence="6">
    <location>
        <begin position="158"/>
        <end position="184"/>
    </location>
</feature>
<comment type="similarity">
    <text evidence="2">Belongs to the EamA transporter family.</text>
</comment>
<feature type="transmembrane region" description="Helical" evidence="6">
    <location>
        <begin position="51"/>
        <end position="69"/>
    </location>
</feature>
<dbReference type="AlphaFoldDB" id="A0A1W6ZJ08"/>
<evidence type="ECO:0000256" key="1">
    <source>
        <dbReference type="ARBA" id="ARBA00004141"/>
    </source>
</evidence>
<dbReference type="RefSeq" id="WP_086080947.1">
    <property type="nucleotide sequence ID" value="NZ_CP021111.1"/>
</dbReference>
<feature type="transmembrane region" description="Helical" evidence="6">
    <location>
        <begin position="14"/>
        <end position="39"/>
    </location>
</feature>
<keyword evidence="3 6" id="KW-0812">Transmembrane</keyword>
<feature type="transmembrane region" description="Helical" evidence="6">
    <location>
        <begin position="128"/>
        <end position="146"/>
    </location>
</feature>